<evidence type="ECO:0000256" key="1">
    <source>
        <dbReference type="SAM" id="MobiDB-lite"/>
    </source>
</evidence>
<dbReference type="AlphaFoldDB" id="A0A8H3BJK0"/>
<dbReference type="Proteomes" id="UP000663841">
    <property type="component" value="Unassembled WGS sequence"/>
</dbReference>
<feature type="region of interest" description="Disordered" evidence="1">
    <location>
        <begin position="562"/>
        <end position="638"/>
    </location>
</feature>
<feature type="compositionally biased region" description="Polar residues" evidence="1">
    <location>
        <begin position="465"/>
        <end position="481"/>
    </location>
</feature>
<feature type="compositionally biased region" description="Basic residues" evidence="1">
    <location>
        <begin position="564"/>
        <end position="576"/>
    </location>
</feature>
<feature type="compositionally biased region" description="Polar residues" evidence="1">
    <location>
        <begin position="116"/>
        <end position="127"/>
    </location>
</feature>
<feature type="region of interest" description="Disordered" evidence="1">
    <location>
        <begin position="739"/>
        <end position="765"/>
    </location>
</feature>
<feature type="region of interest" description="Disordered" evidence="1">
    <location>
        <begin position="465"/>
        <end position="490"/>
    </location>
</feature>
<accession>A0A8H3BJK0</accession>
<reference evidence="2" key="1">
    <citation type="submission" date="2021-01" db="EMBL/GenBank/DDBJ databases">
        <authorList>
            <person name="Kaushik A."/>
        </authorList>
    </citation>
    <scope>NUCLEOTIDE SEQUENCE</scope>
    <source>
        <strain evidence="2">AG3-T5</strain>
    </source>
</reference>
<evidence type="ECO:0000313" key="3">
    <source>
        <dbReference type="Proteomes" id="UP000663841"/>
    </source>
</evidence>
<feature type="region of interest" description="Disordered" evidence="1">
    <location>
        <begin position="504"/>
        <end position="549"/>
    </location>
</feature>
<comment type="caution">
    <text evidence="2">The sequence shown here is derived from an EMBL/GenBank/DDBJ whole genome shotgun (WGS) entry which is preliminary data.</text>
</comment>
<feature type="region of interest" description="Disordered" evidence="1">
    <location>
        <begin position="659"/>
        <end position="714"/>
    </location>
</feature>
<feature type="compositionally biased region" description="Basic and acidic residues" evidence="1">
    <location>
        <begin position="692"/>
        <end position="706"/>
    </location>
</feature>
<sequence>MIPNTDLHSPLHTPVHLSSAGYPATTPSSPIAGVFSQWGEQSEALRSSTMGSFVNKAKAMWRGKRHSYQWAGSTDLREDKDTSRPATQRQATLPLLPLPSTFGGFARRPTRRRNGGSMQISSPTLISGPSFLSREDIWPLDTEADISREFTHIRSTRSNGYERRSSLPASIDGHSKCDRYSRSMSASTLAPPDTSYLTVGPPKAGSVPNLKTSGSTEFAPSVNASSEYDGVCCASPGMMDGFELGVSDTMMAISEAGLLSPASGDLLGDTRRLREALANMFPMVEGSLLGTSRNCSGILHDPIDGCLEGEHHAPWYHLPPREGNELGLHDLSIPESPRKHTLATSVTQSLWVPQDTSQPHLRSDSLQPDIQSLAGPQQVEITPNEFCLLELDVAVESATTLFRPTLKPLDIEGAASRSMLHVPPRVPVRSPSRPNLAQRACSSPVTFTLPDTSLPARSCTLDSTPLGTSVTRQASGSNAHTARSRRTTRSLFVESQIAQVMRHAPVPGPSQTSSPLHKGKSQSRLPKMKPKSRMLKKPRPDHISQSTRTDHASEWILLTSSSSRHLHQRKPSRSSFRRSLYAQSSISSRRSRMSEVSSMRTGMVKSPSIRSGLTNLSGKPVLRASQSRSALHTRSRARLYSHGVNPKLSAVALQMNELRTSPSTRLLPDASKESLTLSTEPPHRPARSPARLHPERRLEDMSEKENQPTPRMEGASPLEFTLQLAAPFEAAIDRRFACSNFTVSPPTPGLQRSRTTKARSSRKQELNEVHTLVAGMGGNGALLRRTPTIAVPPRNPARIAMGARSGNWI</sequence>
<proteinExistence type="predicted"/>
<gene>
    <name evidence="2" type="ORF">RDB_LOCUS143200</name>
</gene>
<name>A0A8H3BJK0_9AGAM</name>
<feature type="region of interest" description="Disordered" evidence="1">
    <location>
        <begin position="96"/>
        <end position="127"/>
    </location>
</feature>
<evidence type="ECO:0000313" key="2">
    <source>
        <dbReference type="EMBL" id="CAE6457717.1"/>
    </source>
</evidence>
<dbReference type="EMBL" id="CAJMWW010000214">
    <property type="protein sequence ID" value="CAE6457717.1"/>
    <property type="molecule type" value="Genomic_DNA"/>
</dbReference>
<feature type="compositionally biased region" description="Polar residues" evidence="1">
    <location>
        <begin position="608"/>
        <end position="617"/>
    </location>
</feature>
<feature type="compositionally biased region" description="Basic and acidic residues" evidence="1">
    <location>
        <begin position="538"/>
        <end position="549"/>
    </location>
</feature>
<protein>
    <submittedName>
        <fullName evidence="2">Uncharacterized protein</fullName>
    </submittedName>
</protein>
<feature type="compositionally biased region" description="Low complexity" evidence="1">
    <location>
        <begin position="577"/>
        <end position="600"/>
    </location>
</feature>
<feature type="compositionally biased region" description="Basic residues" evidence="1">
    <location>
        <begin position="517"/>
        <end position="537"/>
    </location>
</feature>
<organism evidence="2 3">
    <name type="scientific">Rhizoctonia solani</name>
    <dbReference type="NCBI Taxonomy" id="456999"/>
    <lineage>
        <taxon>Eukaryota</taxon>
        <taxon>Fungi</taxon>
        <taxon>Dikarya</taxon>
        <taxon>Basidiomycota</taxon>
        <taxon>Agaricomycotina</taxon>
        <taxon>Agaricomycetes</taxon>
        <taxon>Cantharellales</taxon>
        <taxon>Ceratobasidiaceae</taxon>
        <taxon>Rhizoctonia</taxon>
    </lineage>
</organism>